<dbReference type="RefSeq" id="WP_045106399.1">
    <property type="nucleotide sequence ID" value="NZ_LN681225.1"/>
</dbReference>
<organism evidence="2 3">
    <name type="scientific">Legionella hackeliae</name>
    <dbReference type="NCBI Taxonomy" id="449"/>
    <lineage>
        <taxon>Bacteria</taxon>
        <taxon>Pseudomonadati</taxon>
        <taxon>Pseudomonadota</taxon>
        <taxon>Gammaproteobacteria</taxon>
        <taxon>Legionellales</taxon>
        <taxon>Legionellaceae</taxon>
        <taxon>Legionella</taxon>
    </lineage>
</organism>
<proteinExistence type="predicted"/>
<sequence length="429" mass="49566">MSYLLPINLNHYKKKIKDRTTFLIDSSSQEIPDDPLFSCYEDSEEIRLISKETLETFQKNLDEVRKLIQRHGSDGSQISIALEALGESDDLSLLQQKYKEILLKKTGQNIMAIRQFCLFMDVLVFSARTTPYFFDTIFSQNSPVLHDEIIEIVILANQTPTHYMSLSDFLTLLQIHQESLIQENRKKLLHNGEALGETTVVCPYTRKKISVSASLETADVAKDFLAIFVALYTLADLPFSELKAHESKDYLYQAQETLLRYLKNPTVFTFTETQRKFLDELGINDVKNQLNQLAVHNRLNCQPVYNRYNHLWENQANEETTIEENALKLLIDYNKQNWILPSVGLFFTGHWRRHHYGIVAKAIERLQRGDDLQSTLEELETAARIHPQFNEEGSLINRLNCIRYHYQEKAAFAASMEDEVPSLNTFGGS</sequence>
<feature type="domain" description="RavJ-like C-terminal" evidence="1">
    <location>
        <begin position="307"/>
        <end position="402"/>
    </location>
</feature>
<reference evidence="3" key="1">
    <citation type="submission" date="2014-09" db="EMBL/GenBank/DDBJ databases">
        <authorList>
            <person name="Gomez-Valero L."/>
        </authorList>
    </citation>
    <scope>NUCLEOTIDE SEQUENCE [LARGE SCALE GENOMIC DNA]</scope>
    <source>
        <strain evidence="3">ATCC35250</strain>
    </source>
</reference>
<gene>
    <name evidence="2" type="ORF">LHA_2126</name>
</gene>
<accession>A0A0A8UQP1</accession>
<dbReference type="InterPro" id="IPR041234">
    <property type="entry name" value="RavJ-like_C"/>
</dbReference>
<dbReference type="KEGG" id="lha:LHA_2126"/>
<dbReference type="AlphaFoldDB" id="A0A0A8UQP1"/>
<protein>
    <recommendedName>
        <fullName evidence="1">RavJ-like C-terminal domain-containing protein</fullName>
    </recommendedName>
</protein>
<dbReference type="PATRIC" id="fig|449.7.peg.331"/>
<dbReference type="OrthoDB" id="5654066at2"/>
<name>A0A0A8UQP1_LEGHA</name>
<dbReference type="EMBL" id="LN681225">
    <property type="protein sequence ID" value="CEK11150.1"/>
    <property type="molecule type" value="Genomic_DNA"/>
</dbReference>
<dbReference type="Proteomes" id="UP000032803">
    <property type="component" value="Chromosome I"/>
</dbReference>
<evidence type="ECO:0000313" key="3">
    <source>
        <dbReference type="Proteomes" id="UP000032803"/>
    </source>
</evidence>
<dbReference type="Pfam" id="PF18493">
    <property type="entry name" value="DUF5617"/>
    <property type="match status" value="1"/>
</dbReference>
<keyword evidence="3" id="KW-1185">Reference proteome</keyword>
<dbReference type="HOGENOM" id="CLU_665322_0_0_6"/>
<evidence type="ECO:0000259" key="1">
    <source>
        <dbReference type="Pfam" id="PF18493"/>
    </source>
</evidence>
<evidence type="ECO:0000313" key="2">
    <source>
        <dbReference type="EMBL" id="CEK11150.1"/>
    </source>
</evidence>